<sequence>PHGVNVTIAVSDTTPKDLFSSKNPSSSTAVAAEMQAVVSNDHDSMSADDHDSMSADDHDSISADDHDSMSTDDHESMSAGHECHVDLAVGVHTHSVAKSDERVVSQDPIQEPVPAKHSTPIEHQVATKSDPVAAESSEHVYDVDDSVSVNVSNVPEAKTVKHVKSKSDLGATDEDESGHTVESGHMVESGHTVESGDSSDGEGVIAPIKHIDETGESVDNAPHGVNVTIAVSDTTPKDL</sequence>
<accession>A0ABQ5L004</accession>
<dbReference type="EMBL" id="BQXS01005541">
    <property type="protein sequence ID" value="GKT37962.1"/>
    <property type="molecule type" value="Genomic_DNA"/>
</dbReference>
<dbReference type="Proteomes" id="UP001057375">
    <property type="component" value="Unassembled WGS sequence"/>
</dbReference>
<feature type="region of interest" description="Disordered" evidence="1">
    <location>
        <begin position="1"/>
        <end position="85"/>
    </location>
</feature>
<feature type="non-terminal residue" evidence="2">
    <location>
        <position position="1"/>
    </location>
</feature>
<evidence type="ECO:0000313" key="2">
    <source>
        <dbReference type="EMBL" id="GKT37962.1"/>
    </source>
</evidence>
<feature type="non-terminal residue" evidence="2">
    <location>
        <position position="239"/>
    </location>
</feature>
<evidence type="ECO:0000256" key="1">
    <source>
        <dbReference type="SAM" id="MobiDB-lite"/>
    </source>
</evidence>
<feature type="compositionally biased region" description="Basic and acidic residues" evidence="1">
    <location>
        <begin position="40"/>
        <end position="85"/>
    </location>
</feature>
<keyword evidence="3" id="KW-1185">Reference proteome</keyword>
<evidence type="ECO:0000313" key="3">
    <source>
        <dbReference type="Proteomes" id="UP001057375"/>
    </source>
</evidence>
<comment type="caution">
    <text evidence="2">The sequence shown here is derived from an EMBL/GenBank/DDBJ whole genome shotgun (WGS) entry which is preliminary data.</text>
</comment>
<name>A0ABQ5L004_9EUKA</name>
<reference evidence="2" key="1">
    <citation type="submission" date="2022-03" db="EMBL/GenBank/DDBJ databases">
        <title>Draft genome sequence of Aduncisulcus paluster, a free-living microaerophilic Fornicata.</title>
        <authorList>
            <person name="Yuyama I."/>
            <person name="Kume K."/>
            <person name="Tamura T."/>
            <person name="Inagaki Y."/>
            <person name="Hashimoto T."/>
        </authorList>
    </citation>
    <scope>NUCLEOTIDE SEQUENCE</scope>
    <source>
        <strain evidence="2">NY0171</strain>
    </source>
</reference>
<feature type="region of interest" description="Disordered" evidence="1">
    <location>
        <begin position="162"/>
        <end position="225"/>
    </location>
</feature>
<feature type="compositionally biased region" description="Polar residues" evidence="1">
    <location>
        <begin position="20"/>
        <end position="29"/>
    </location>
</feature>
<gene>
    <name evidence="2" type="ORF">ADUPG1_003900</name>
</gene>
<protein>
    <recommendedName>
        <fullName evidence="4">Zinc finger protein</fullName>
    </recommendedName>
</protein>
<evidence type="ECO:0008006" key="4">
    <source>
        <dbReference type="Google" id="ProtNLM"/>
    </source>
</evidence>
<proteinExistence type="predicted"/>
<organism evidence="2 3">
    <name type="scientific">Aduncisulcus paluster</name>
    <dbReference type="NCBI Taxonomy" id="2918883"/>
    <lineage>
        <taxon>Eukaryota</taxon>
        <taxon>Metamonada</taxon>
        <taxon>Carpediemonas-like organisms</taxon>
        <taxon>Aduncisulcus</taxon>
    </lineage>
</organism>